<dbReference type="Gene3D" id="3.40.50.880">
    <property type="match status" value="1"/>
</dbReference>
<sequence>MTRYGLLIFDDVEELDFVGPWEVFTSSAAVRDGADSAVLIAERSDPVRCVRGMRVLPDHTLDDHPPLDVLLVPGGKGVKRELGNSATLEWIARTAAAAEWITSVCTGVQLLCEAGPARGHRVATHHMFEESVRARGDVTLVSDARYVIEGNLATSQGVSAGIDMALWLVGQLHGRDHAREVMRYMQYEPAPPYQADEPGVR</sequence>
<dbReference type="InterPro" id="IPR029062">
    <property type="entry name" value="Class_I_gatase-like"/>
</dbReference>
<evidence type="ECO:0000313" key="3">
    <source>
        <dbReference type="Proteomes" id="UP001139157"/>
    </source>
</evidence>
<name>A0A9X2E2I2_9NOCA</name>
<comment type="caution">
    <text evidence="2">The sequence shown here is derived from an EMBL/GenBank/DDBJ whole genome shotgun (WGS) entry which is preliminary data.</text>
</comment>
<reference evidence="2" key="1">
    <citation type="submission" date="2022-06" db="EMBL/GenBank/DDBJ databases">
        <title>Novel species in genus nocardia.</title>
        <authorList>
            <person name="Li F."/>
        </authorList>
    </citation>
    <scope>NUCLEOTIDE SEQUENCE</scope>
    <source>
        <strain evidence="2">CDC141</strain>
    </source>
</reference>
<keyword evidence="3" id="KW-1185">Reference proteome</keyword>
<dbReference type="SUPFAM" id="SSF52317">
    <property type="entry name" value="Class I glutamine amidotransferase-like"/>
    <property type="match status" value="1"/>
</dbReference>
<proteinExistence type="predicted"/>
<dbReference type="CDD" id="cd03139">
    <property type="entry name" value="GATase1_PfpI_2"/>
    <property type="match status" value="1"/>
</dbReference>
<dbReference type="Proteomes" id="UP001139157">
    <property type="component" value="Unassembled WGS sequence"/>
</dbReference>
<evidence type="ECO:0000313" key="2">
    <source>
        <dbReference type="EMBL" id="MCM6771903.1"/>
    </source>
</evidence>
<accession>A0A9X2E2I2</accession>
<dbReference type="GO" id="GO:0006355">
    <property type="term" value="P:regulation of DNA-templated transcription"/>
    <property type="evidence" value="ECO:0007669"/>
    <property type="project" value="TreeGrafter"/>
</dbReference>
<evidence type="ECO:0000259" key="1">
    <source>
        <dbReference type="Pfam" id="PF01965"/>
    </source>
</evidence>
<dbReference type="Pfam" id="PF01965">
    <property type="entry name" value="DJ-1_PfpI"/>
    <property type="match status" value="1"/>
</dbReference>
<dbReference type="RefSeq" id="WP_251908786.1">
    <property type="nucleotide sequence ID" value="NZ_JAMRXG010000001.1"/>
</dbReference>
<dbReference type="PANTHER" id="PTHR43130">
    <property type="entry name" value="ARAC-FAMILY TRANSCRIPTIONAL REGULATOR"/>
    <property type="match status" value="1"/>
</dbReference>
<feature type="domain" description="DJ-1/PfpI" evidence="1">
    <location>
        <begin position="6"/>
        <end position="169"/>
    </location>
</feature>
<protein>
    <submittedName>
        <fullName evidence="2">DJ-1/PfpI family protein</fullName>
    </submittedName>
</protein>
<organism evidence="2 3">
    <name type="scientific">Nocardia pulmonis</name>
    <dbReference type="NCBI Taxonomy" id="2951408"/>
    <lineage>
        <taxon>Bacteria</taxon>
        <taxon>Bacillati</taxon>
        <taxon>Actinomycetota</taxon>
        <taxon>Actinomycetes</taxon>
        <taxon>Mycobacteriales</taxon>
        <taxon>Nocardiaceae</taxon>
        <taxon>Nocardia</taxon>
    </lineage>
</organism>
<gene>
    <name evidence="2" type="ORF">NDR86_00280</name>
</gene>
<dbReference type="AlphaFoldDB" id="A0A9X2E2I2"/>
<dbReference type="InterPro" id="IPR052158">
    <property type="entry name" value="INH-QAR"/>
</dbReference>
<dbReference type="InterPro" id="IPR002818">
    <property type="entry name" value="DJ-1/PfpI"/>
</dbReference>
<dbReference type="PANTHER" id="PTHR43130:SF3">
    <property type="entry name" value="HTH-TYPE TRANSCRIPTIONAL REGULATOR RV1931C"/>
    <property type="match status" value="1"/>
</dbReference>
<dbReference type="EMBL" id="JAMRXG010000001">
    <property type="protein sequence ID" value="MCM6771903.1"/>
    <property type="molecule type" value="Genomic_DNA"/>
</dbReference>